<evidence type="ECO:0000256" key="1">
    <source>
        <dbReference type="SAM" id="Phobius"/>
    </source>
</evidence>
<feature type="transmembrane region" description="Helical" evidence="1">
    <location>
        <begin position="54"/>
        <end position="79"/>
    </location>
</feature>
<comment type="caution">
    <text evidence="2">The sequence shown here is derived from an EMBL/GenBank/DDBJ whole genome shotgun (WGS) entry which is preliminary data.</text>
</comment>
<keyword evidence="1" id="KW-0812">Transmembrane</keyword>
<name>A0A7W2JMD7_9PSED</name>
<dbReference type="AlphaFoldDB" id="A0A7W2JMD7"/>
<feature type="transmembrane region" description="Helical" evidence="1">
    <location>
        <begin position="20"/>
        <end position="42"/>
    </location>
</feature>
<reference evidence="2 3" key="1">
    <citation type="submission" date="2020-07" db="EMBL/GenBank/DDBJ databases">
        <title>Diversity of carbapenemase encoding genes among Pseudomonas putida group clinical isolates in a tertiary Brazilian hospital.</title>
        <authorList>
            <person name="Alberto-Lei F."/>
            <person name="Nodari C.S."/>
            <person name="Streling A.P."/>
            <person name="Paulino J.T."/>
            <person name="Bessa-Neto F.O."/>
            <person name="Cayo R."/>
            <person name="Gales A.C."/>
        </authorList>
    </citation>
    <scope>NUCLEOTIDE SEQUENCE [LARGE SCALE GENOMIC DNA]</scope>
    <source>
        <strain evidence="2 3">14535</strain>
    </source>
</reference>
<dbReference type="RefSeq" id="WP_020308984.1">
    <property type="nucleotide sequence ID" value="NZ_JACGCU010000045.1"/>
</dbReference>
<dbReference type="EMBL" id="JACGCU010000045">
    <property type="protein sequence ID" value="MBA6061636.1"/>
    <property type="molecule type" value="Genomic_DNA"/>
</dbReference>
<gene>
    <name evidence="2" type="ORF">H4C44_20965</name>
</gene>
<protein>
    <submittedName>
        <fullName evidence="2">Uncharacterized protein</fullName>
    </submittedName>
</protein>
<organism evidence="2 3">
    <name type="scientific">Pseudomonas juntendi</name>
    <dbReference type="NCBI Taxonomy" id="2666183"/>
    <lineage>
        <taxon>Bacteria</taxon>
        <taxon>Pseudomonadati</taxon>
        <taxon>Pseudomonadota</taxon>
        <taxon>Gammaproteobacteria</taxon>
        <taxon>Pseudomonadales</taxon>
        <taxon>Pseudomonadaceae</taxon>
        <taxon>Pseudomonas</taxon>
    </lineage>
</organism>
<evidence type="ECO:0000313" key="3">
    <source>
        <dbReference type="Proteomes" id="UP000556620"/>
    </source>
</evidence>
<dbReference type="Proteomes" id="UP000556620">
    <property type="component" value="Unassembled WGS sequence"/>
</dbReference>
<accession>A0A7W2JMD7</accession>
<proteinExistence type="predicted"/>
<keyword evidence="1" id="KW-1133">Transmembrane helix</keyword>
<keyword evidence="1" id="KW-0472">Membrane</keyword>
<evidence type="ECO:0000313" key="2">
    <source>
        <dbReference type="EMBL" id="MBA6061636.1"/>
    </source>
</evidence>
<sequence>MTTTALYSTVYRVRGLTRTVAKVFTWLFGVQLAVLYVLATVADAPLTTLAGPGLRFAAALAVVIFAPRVFDAVLARIAAHYRRA</sequence>